<keyword evidence="5 7" id="KW-0472">Membrane</keyword>
<dbReference type="EMBL" id="BAAAQM010000011">
    <property type="protein sequence ID" value="GAA1965669.1"/>
    <property type="molecule type" value="Genomic_DNA"/>
</dbReference>
<feature type="transmembrane region" description="Helical" evidence="7">
    <location>
        <begin position="419"/>
        <end position="440"/>
    </location>
</feature>
<gene>
    <name evidence="8" type="ORF">GCM10009838_24030</name>
</gene>
<feature type="transmembrane region" description="Helical" evidence="7">
    <location>
        <begin position="106"/>
        <end position="129"/>
    </location>
</feature>
<dbReference type="InterPro" id="IPR002293">
    <property type="entry name" value="AA/rel_permease1"/>
</dbReference>
<evidence type="ECO:0000313" key="9">
    <source>
        <dbReference type="Proteomes" id="UP001499854"/>
    </source>
</evidence>
<feature type="transmembrane region" description="Helical" evidence="7">
    <location>
        <begin position="30"/>
        <end position="53"/>
    </location>
</feature>
<feature type="transmembrane region" description="Helical" evidence="7">
    <location>
        <begin position="213"/>
        <end position="241"/>
    </location>
</feature>
<evidence type="ECO:0000256" key="1">
    <source>
        <dbReference type="ARBA" id="ARBA00004651"/>
    </source>
</evidence>
<evidence type="ECO:0000256" key="3">
    <source>
        <dbReference type="ARBA" id="ARBA00022692"/>
    </source>
</evidence>
<evidence type="ECO:0000256" key="6">
    <source>
        <dbReference type="SAM" id="MobiDB-lite"/>
    </source>
</evidence>
<dbReference type="PANTHER" id="PTHR42770">
    <property type="entry name" value="AMINO ACID TRANSPORTER-RELATED"/>
    <property type="match status" value="1"/>
</dbReference>
<feature type="transmembrane region" description="Helical" evidence="7">
    <location>
        <begin position="65"/>
        <end position="85"/>
    </location>
</feature>
<keyword evidence="2" id="KW-1003">Cell membrane</keyword>
<evidence type="ECO:0000256" key="5">
    <source>
        <dbReference type="ARBA" id="ARBA00023136"/>
    </source>
</evidence>
<proteinExistence type="predicted"/>
<feature type="transmembrane region" description="Helical" evidence="7">
    <location>
        <begin position="352"/>
        <end position="374"/>
    </location>
</feature>
<accession>A0ABN2R9D2</accession>
<dbReference type="PIRSF" id="PIRSF006060">
    <property type="entry name" value="AA_transporter"/>
    <property type="match status" value="1"/>
</dbReference>
<feature type="transmembrane region" description="Helical" evidence="7">
    <location>
        <begin position="169"/>
        <end position="193"/>
    </location>
</feature>
<name>A0ABN2R9D2_9ACTN</name>
<feature type="transmembrane region" description="Helical" evidence="7">
    <location>
        <begin position="380"/>
        <end position="398"/>
    </location>
</feature>
<keyword evidence="3 7" id="KW-0812">Transmembrane</keyword>
<evidence type="ECO:0000256" key="2">
    <source>
        <dbReference type="ARBA" id="ARBA00022475"/>
    </source>
</evidence>
<dbReference type="PANTHER" id="PTHR42770:SF7">
    <property type="entry name" value="MEMBRANE PROTEIN"/>
    <property type="match status" value="1"/>
</dbReference>
<dbReference type="Proteomes" id="UP001499854">
    <property type="component" value="Unassembled WGS sequence"/>
</dbReference>
<keyword evidence="9" id="KW-1185">Reference proteome</keyword>
<evidence type="ECO:0000256" key="4">
    <source>
        <dbReference type="ARBA" id="ARBA00022989"/>
    </source>
</evidence>
<evidence type="ECO:0000256" key="7">
    <source>
        <dbReference type="SAM" id="Phobius"/>
    </source>
</evidence>
<feature type="transmembrane region" description="Helical" evidence="7">
    <location>
        <begin position="446"/>
        <end position="464"/>
    </location>
</feature>
<comment type="subcellular location">
    <subcellularLocation>
        <location evidence="1">Cell membrane</location>
        <topology evidence="1">Multi-pass membrane protein</topology>
    </subcellularLocation>
</comment>
<protein>
    <submittedName>
        <fullName evidence="8">APC family permease</fullName>
    </submittedName>
</protein>
<sequence>MTEIITRPSDSGTAAPTAPPAGKPELARSLGLVGAVLLTLSCLTPASSLFVIVPGLFATQGTGTALTLGIAGVLCVGVAFCYSEFGTLIPSAGGEYAMVGSLMGRVSGWLAFFLSGVAAFIIPPIIAIGTGEYLHAAIPSLPINGAVSGAVVMAASTIMGVFDLRANAWITGVFLVLEVVAAAVVAFLGFSHTHQSVGALVHPVVSDGQHTSALPLATIMVGLAVALFALQGFTTAVYLAEEIQEPRRNVSRAVLWTLGLGAAVVIVPTVAITLGADGPGALTGDTFDLIGMVKGWSDSAVGSFVALCIAAAIVNAAIVMVIQNSRILFASARDRAWPQPVNKALGTVSRRFGAPWVATLAVGAPGTALCFAPVDTLNGITGVAVAGLYLIVAVAALFGRSRGHKAGVEAARNAWRMPLWPVVPVLVIASLLGVLFELWRTQPSDLYWTLGATATAALYWVFYLRPRGGTRWVIDVDPGQR</sequence>
<feature type="transmembrane region" description="Helical" evidence="7">
    <location>
        <begin position="301"/>
        <end position="322"/>
    </location>
</feature>
<comment type="caution">
    <text evidence="8">The sequence shown here is derived from an EMBL/GenBank/DDBJ whole genome shotgun (WGS) entry which is preliminary data.</text>
</comment>
<dbReference type="Pfam" id="PF13520">
    <property type="entry name" value="AA_permease_2"/>
    <property type="match status" value="1"/>
</dbReference>
<feature type="transmembrane region" description="Helical" evidence="7">
    <location>
        <begin position="253"/>
        <end position="276"/>
    </location>
</feature>
<feature type="transmembrane region" description="Helical" evidence="7">
    <location>
        <begin position="141"/>
        <end position="162"/>
    </location>
</feature>
<dbReference type="RefSeq" id="WP_344657045.1">
    <property type="nucleotide sequence ID" value="NZ_BAAAQM010000011.1"/>
</dbReference>
<feature type="region of interest" description="Disordered" evidence="6">
    <location>
        <begin position="1"/>
        <end position="22"/>
    </location>
</feature>
<keyword evidence="4 7" id="KW-1133">Transmembrane helix</keyword>
<reference evidence="8 9" key="1">
    <citation type="journal article" date="2019" name="Int. J. Syst. Evol. Microbiol.">
        <title>The Global Catalogue of Microorganisms (GCM) 10K type strain sequencing project: providing services to taxonomists for standard genome sequencing and annotation.</title>
        <authorList>
            <consortium name="The Broad Institute Genomics Platform"/>
            <consortium name="The Broad Institute Genome Sequencing Center for Infectious Disease"/>
            <person name="Wu L."/>
            <person name="Ma J."/>
        </authorList>
    </citation>
    <scope>NUCLEOTIDE SEQUENCE [LARGE SCALE GENOMIC DNA]</scope>
    <source>
        <strain evidence="8 9">JCM 16013</strain>
    </source>
</reference>
<organism evidence="8 9">
    <name type="scientific">Catenulispora subtropica</name>
    <dbReference type="NCBI Taxonomy" id="450798"/>
    <lineage>
        <taxon>Bacteria</taxon>
        <taxon>Bacillati</taxon>
        <taxon>Actinomycetota</taxon>
        <taxon>Actinomycetes</taxon>
        <taxon>Catenulisporales</taxon>
        <taxon>Catenulisporaceae</taxon>
        <taxon>Catenulispora</taxon>
    </lineage>
</organism>
<evidence type="ECO:0000313" key="8">
    <source>
        <dbReference type="EMBL" id="GAA1965669.1"/>
    </source>
</evidence>
<dbReference type="Gene3D" id="1.20.1740.10">
    <property type="entry name" value="Amino acid/polyamine transporter I"/>
    <property type="match status" value="1"/>
</dbReference>
<dbReference type="InterPro" id="IPR050367">
    <property type="entry name" value="APC_superfamily"/>
</dbReference>